<dbReference type="GO" id="GO:0005886">
    <property type="term" value="C:plasma membrane"/>
    <property type="evidence" value="ECO:0007669"/>
    <property type="project" value="TreeGrafter"/>
</dbReference>
<keyword evidence="3 6" id="KW-0812">Transmembrane</keyword>
<dbReference type="InterPro" id="IPR047623">
    <property type="entry name" value="SatP"/>
</dbReference>
<dbReference type="GO" id="GO:0015360">
    <property type="term" value="F:acetate:proton symporter activity"/>
    <property type="evidence" value="ECO:0007669"/>
    <property type="project" value="TreeGrafter"/>
</dbReference>
<evidence type="ECO:0000313" key="7">
    <source>
        <dbReference type="EMBL" id="CCO16422.1"/>
    </source>
</evidence>
<evidence type="ECO:0000313" key="8">
    <source>
        <dbReference type="Proteomes" id="UP000198341"/>
    </source>
</evidence>
<evidence type="ECO:0000256" key="2">
    <source>
        <dbReference type="ARBA" id="ARBA00005587"/>
    </source>
</evidence>
<name>K8EEC5_9CHLO</name>
<protein>
    <submittedName>
        <fullName evidence="7">GPR1/FUN34/yaaH family protein</fullName>
    </submittedName>
</protein>
<dbReference type="GeneID" id="19015846"/>
<organism evidence="7 8">
    <name type="scientific">Bathycoccus prasinos</name>
    <dbReference type="NCBI Taxonomy" id="41875"/>
    <lineage>
        <taxon>Eukaryota</taxon>
        <taxon>Viridiplantae</taxon>
        <taxon>Chlorophyta</taxon>
        <taxon>Mamiellophyceae</taxon>
        <taxon>Mamiellales</taxon>
        <taxon>Bathycoccaceae</taxon>
        <taxon>Bathycoccus</taxon>
    </lineage>
</organism>
<gene>
    <name evidence="7" type="ORF">Bathy05g03430</name>
</gene>
<dbReference type="PANTHER" id="PTHR30178:SF3">
    <property type="entry name" value="SUCCINATE-ACETATE_PROTON SYMPORTER SATP"/>
    <property type="match status" value="1"/>
</dbReference>
<feature type="transmembrane region" description="Helical" evidence="6">
    <location>
        <begin position="41"/>
        <end position="64"/>
    </location>
</feature>
<dbReference type="EMBL" id="FO082274">
    <property type="protein sequence ID" value="CCO16422.1"/>
    <property type="molecule type" value="Genomic_DNA"/>
</dbReference>
<feature type="transmembrane region" description="Helical" evidence="6">
    <location>
        <begin position="71"/>
        <end position="90"/>
    </location>
</feature>
<comment type="similarity">
    <text evidence="2">Belongs to the acetate uptake transporter (AceTr) (TC 2.A.96) family.</text>
</comment>
<sequence>MSSSYRPIANATPLGLLAFGTTTAILSAGLCTIAEKDRNAALTVGFAFGFGGVVQFLAGIIEFVRNNEFSATAFCVYGGFWLSYGVWKIMETTGVFVPDANTLSYYSAAWAVVTFILLIQTFKINMAIALLFANLTFFFVLLSAAEQTSSDSFLMKFTGGWGIWTALSAVYAAAGELTNTTYEKEVVPMGNFGEVDYGIASPGKGESVVKKTEAPTGNIA</sequence>
<evidence type="ECO:0000256" key="3">
    <source>
        <dbReference type="ARBA" id="ARBA00022692"/>
    </source>
</evidence>
<dbReference type="Proteomes" id="UP000198341">
    <property type="component" value="Chromosome 5"/>
</dbReference>
<dbReference type="InterPro" id="IPR000791">
    <property type="entry name" value="Gpr1/Fun34/SatP-like"/>
</dbReference>
<dbReference type="GO" id="GO:0071422">
    <property type="term" value="P:succinate transmembrane transport"/>
    <property type="evidence" value="ECO:0007669"/>
    <property type="project" value="TreeGrafter"/>
</dbReference>
<dbReference type="Pfam" id="PF01184">
    <property type="entry name" value="Gpr1_Fun34_YaaH"/>
    <property type="match status" value="1"/>
</dbReference>
<feature type="transmembrane region" description="Helical" evidence="6">
    <location>
        <begin position="157"/>
        <end position="174"/>
    </location>
</feature>
<accession>K8EEC5</accession>
<keyword evidence="8" id="KW-1185">Reference proteome</keyword>
<feature type="transmembrane region" description="Helical" evidence="6">
    <location>
        <begin position="126"/>
        <end position="145"/>
    </location>
</feature>
<dbReference type="STRING" id="41875.K8EEC5"/>
<dbReference type="KEGG" id="bpg:Bathy05g03430"/>
<evidence type="ECO:0000256" key="1">
    <source>
        <dbReference type="ARBA" id="ARBA00004141"/>
    </source>
</evidence>
<dbReference type="eggNOG" id="ENOG502S20H">
    <property type="taxonomic scope" value="Eukaryota"/>
</dbReference>
<dbReference type="PANTHER" id="PTHR30178">
    <property type="entry name" value="INNER MEMBRANE PROTEIN YAAH"/>
    <property type="match status" value="1"/>
</dbReference>
<keyword evidence="4 6" id="KW-1133">Transmembrane helix</keyword>
<keyword evidence="5 6" id="KW-0472">Membrane</keyword>
<dbReference type="NCBIfam" id="NF038013">
    <property type="entry name" value="AceTr_1"/>
    <property type="match status" value="1"/>
</dbReference>
<proteinExistence type="inferred from homology"/>
<evidence type="ECO:0000256" key="6">
    <source>
        <dbReference type="SAM" id="Phobius"/>
    </source>
</evidence>
<evidence type="ECO:0000256" key="5">
    <source>
        <dbReference type="ARBA" id="ARBA00023136"/>
    </source>
</evidence>
<evidence type="ECO:0000256" key="4">
    <source>
        <dbReference type="ARBA" id="ARBA00022989"/>
    </source>
</evidence>
<comment type="subcellular location">
    <subcellularLocation>
        <location evidence="1">Membrane</location>
        <topology evidence="1">Multi-pass membrane protein</topology>
    </subcellularLocation>
</comment>
<dbReference type="RefSeq" id="XP_007512864.1">
    <property type="nucleotide sequence ID" value="XM_007512802.1"/>
</dbReference>
<feature type="transmembrane region" description="Helical" evidence="6">
    <location>
        <begin position="102"/>
        <end position="119"/>
    </location>
</feature>
<dbReference type="OrthoDB" id="505682at2759"/>
<dbReference type="AlphaFoldDB" id="K8EEC5"/>
<reference evidence="7 8" key="1">
    <citation type="submission" date="2011-10" db="EMBL/GenBank/DDBJ databases">
        <authorList>
            <person name="Genoscope - CEA"/>
        </authorList>
    </citation>
    <scope>NUCLEOTIDE SEQUENCE [LARGE SCALE GENOMIC DNA]</scope>
    <source>
        <strain evidence="7 8">RCC 1105</strain>
    </source>
</reference>